<evidence type="ECO:0000256" key="19">
    <source>
        <dbReference type="ARBA" id="ARBA00029351"/>
    </source>
</evidence>
<dbReference type="PROSITE" id="PS51296">
    <property type="entry name" value="RIESKE"/>
    <property type="match status" value="1"/>
</dbReference>
<keyword evidence="8" id="KW-1003">Cell membrane</keyword>
<comment type="similarity">
    <text evidence="3">Belongs to the Rieske iron-sulfur protein family.</text>
</comment>
<dbReference type="EMBL" id="UOEO01000227">
    <property type="protein sequence ID" value="VAW23252.1"/>
    <property type="molecule type" value="Genomic_DNA"/>
</dbReference>
<dbReference type="Gene3D" id="1.20.5.510">
    <property type="entry name" value="Single helix bin"/>
    <property type="match status" value="1"/>
</dbReference>
<evidence type="ECO:0000256" key="1">
    <source>
        <dbReference type="ARBA" id="ARBA00002444"/>
    </source>
</evidence>
<dbReference type="NCBIfam" id="TIGR01409">
    <property type="entry name" value="TAT_signal_seq"/>
    <property type="match status" value="1"/>
</dbReference>
<evidence type="ECO:0000256" key="2">
    <source>
        <dbReference type="ARBA" id="ARBA00004162"/>
    </source>
</evidence>
<organism evidence="24">
    <name type="scientific">hydrothermal vent metagenome</name>
    <dbReference type="NCBI Taxonomy" id="652676"/>
    <lineage>
        <taxon>unclassified sequences</taxon>
        <taxon>metagenomes</taxon>
        <taxon>ecological metagenomes</taxon>
    </lineage>
</organism>
<keyword evidence="11" id="KW-0479">Metal-binding</keyword>
<dbReference type="GO" id="GO:0016491">
    <property type="term" value="F:oxidoreductase activity"/>
    <property type="evidence" value="ECO:0007669"/>
    <property type="project" value="UniProtKB-KW"/>
</dbReference>
<comment type="catalytic activity">
    <reaction evidence="19">
        <text>a quinol + 2 Fe(III)-[cytochrome c](out) = a quinone + 2 Fe(II)-[cytochrome c](out) + 2 H(+)(out)</text>
        <dbReference type="Rhea" id="RHEA:11484"/>
        <dbReference type="Rhea" id="RHEA-COMP:10350"/>
        <dbReference type="Rhea" id="RHEA-COMP:14399"/>
        <dbReference type="ChEBI" id="CHEBI:15378"/>
        <dbReference type="ChEBI" id="CHEBI:24646"/>
        <dbReference type="ChEBI" id="CHEBI:29033"/>
        <dbReference type="ChEBI" id="CHEBI:29034"/>
        <dbReference type="ChEBI" id="CHEBI:132124"/>
        <dbReference type="EC" id="7.1.1.8"/>
    </reaction>
</comment>
<dbReference type="InterPro" id="IPR006317">
    <property type="entry name" value="Ubiquinol_cyt_c_Rdtase_Fe-S-su"/>
</dbReference>
<dbReference type="InterPro" id="IPR019546">
    <property type="entry name" value="TAT_signal_bac_arc"/>
</dbReference>
<feature type="transmembrane region" description="Helical" evidence="22">
    <location>
        <begin position="14"/>
        <end position="35"/>
    </location>
</feature>
<dbReference type="InterPro" id="IPR014349">
    <property type="entry name" value="Rieske_Fe-S_prot"/>
</dbReference>
<evidence type="ECO:0000256" key="7">
    <source>
        <dbReference type="ARBA" id="ARBA00022448"/>
    </source>
</evidence>
<dbReference type="Pfam" id="PF00355">
    <property type="entry name" value="Rieske"/>
    <property type="match status" value="1"/>
</dbReference>
<evidence type="ECO:0000256" key="4">
    <source>
        <dbReference type="ARBA" id="ARBA00011649"/>
    </source>
</evidence>
<evidence type="ECO:0000256" key="6">
    <source>
        <dbReference type="ARBA" id="ARBA00019816"/>
    </source>
</evidence>
<comment type="cofactor">
    <cofactor evidence="21">
        <name>[2Fe-2S] cluster</name>
        <dbReference type="ChEBI" id="CHEBI:190135"/>
    </cofactor>
</comment>
<evidence type="ECO:0000256" key="15">
    <source>
        <dbReference type="ARBA" id="ARBA00023004"/>
    </source>
</evidence>
<dbReference type="InterPro" id="IPR005805">
    <property type="entry name" value="Rieske_Fe-S_prot_C"/>
</dbReference>
<evidence type="ECO:0000256" key="9">
    <source>
        <dbReference type="ARBA" id="ARBA00022692"/>
    </source>
</evidence>
<dbReference type="GO" id="GO:0005886">
    <property type="term" value="C:plasma membrane"/>
    <property type="evidence" value="ECO:0007669"/>
    <property type="project" value="UniProtKB-SubCell"/>
</dbReference>
<evidence type="ECO:0000256" key="5">
    <source>
        <dbReference type="ARBA" id="ARBA00012951"/>
    </source>
</evidence>
<dbReference type="FunFam" id="2.102.10.10:FF:000001">
    <property type="entry name" value="Cytochrome b-c1 complex subunit Rieske, mitochondrial"/>
    <property type="match status" value="1"/>
</dbReference>
<keyword evidence="12" id="KW-1278">Translocase</keyword>
<keyword evidence="10" id="KW-0001">2Fe-2S</keyword>
<keyword evidence="17 22" id="KW-0472">Membrane</keyword>
<dbReference type="PRINTS" id="PR00162">
    <property type="entry name" value="RIESKE"/>
</dbReference>
<gene>
    <name evidence="24" type="ORF">MNBD_ALPHA12-1495</name>
</gene>
<evidence type="ECO:0000256" key="21">
    <source>
        <dbReference type="ARBA" id="ARBA00034078"/>
    </source>
</evidence>
<evidence type="ECO:0000256" key="14">
    <source>
        <dbReference type="ARBA" id="ARBA00022989"/>
    </source>
</evidence>
<evidence type="ECO:0000256" key="17">
    <source>
        <dbReference type="ARBA" id="ARBA00023136"/>
    </source>
</evidence>
<dbReference type="InterPro" id="IPR017941">
    <property type="entry name" value="Rieske_2Fe-2S"/>
</dbReference>
<dbReference type="PANTHER" id="PTHR10134">
    <property type="entry name" value="CYTOCHROME B-C1 COMPLEX SUBUNIT RIESKE, MITOCHONDRIAL"/>
    <property type="match status" value="1"/>
</dbReference>
<dbReference type="Gene3D" id="2.102.10.10">
    <property type="entry name" value="Rieske [2Fe-2S] iron-sulphur domain"/>
    <property type="match status" value="1"/>
</dbReference>
<dbReference type="GO" id="GO:0008121">
    <property type="term" value="F:quinol-cytochrome-c reductase activity"/>
    <property type="evidence" value="ECO:0007669"/>
    <property type="project" value="UniProtKB-EC"/>
</dbReference>
<dbReference type="GO" id="GO:0046872">
    <property type="term" value="F:metal ion binding"/>
    <property type="evidence" value="ECO:0007669"/>
    <property type="project" value="UniProtKB-KW"/>
</dbReference>
<dbReference type="SUPFAM" id="SSF50022">
    <property type="entry name" value="ISP domain"/>
    <property type="match status" value="1"/>
</dbReference>
<evidence type="ECO:0000313" key="24">
    <source>
        <dbReference type="EMBL" id="VAW23252.1"/>
    </source>
</evidence>
<dbReference type="Pfam" id="PF10399">
    <property type="entry name" value="UCR_Fe-S_N"/>
    <property type="match status" value="1"/>
</dbReference>
<evidence type="ECO:0000256" key="20">
    <source>
        <dbReference type="ARBA" id="ARBA00032409"/>
    </source>
</evidence>
<dbReference type="InterPro" id="IPR006311">
    <property type="entry name" value="TAT_signal"/>
</dbReference>
<evidence type="ECO:0000256" key="3">
    <source>
        <dbReference type="ARBA" id="ARBA00010651"/>
    </source>
</evidence>
<comment type="subunit">
    <text evidence="4">The main subunits of complex b-c1 are: cytochrome b, cytochrome c1 and the Rieske protein.</text>
</comment>
<sequence>MASEASTGTTRRDFLYVATGAVGVVGVAAAVWPLIDQMNPDAAVLALSSVEIDISPIEVGQSVTFKWRGQPIFVRNRTKEEIAIAQAVPLSDLKDPATDQERTTAGYENWLIQIGICTHLGCIPLGQKPGDPKGEFGGWFCPCHGSEYDTAGRIRKGPAPLNLVLPPIKFLSDTLVKIG</sequence>
<keyword evidence="24" id="KW-0560">Oxidoreductase</keyword>
<keyword evidence="15" id="KW-0408">Iron</keyword>
<evidence type="ECO:0000256" key="16">
    <source>
        <dbReference type="ARBA" id="ARBA00023014"/>
    </source>
</evidence>
<dbReference type="GO" id="GO:0051537">
    <property type="term" value="F:2 iron, 2 sulfur cluster binding"/>
    <property type="evidence" value="ECO:0007669"/>
    <property type="project" value="UniProtKB-KW"/>
</dbReference>
<dbReference type="AlphaFoldDB" id="A0A3B0U9V5"/>
<evidence type="ECO:0000256" key="22">
    <source>
        <dbReference type="SAM" id="Phobius"/>
    </source>
</evidence>
<evidence type="ECO:0000256" key="13">
    <source>
        <dbReference type="ARBA" id="ARBA00022982"/>
    </source>
</evidence>
<dbReference type="EC" id="7.1.1.8" evidence="5"/>
<reference evidence="24" key="1">
    <citation type="submission" date="2018-06" db="EMBL/GenBank/DDBJ databases">
        <authorList>
            <person name="Zhirakovskaya E."/>
        </authorList>
    </citation>
    <scope>NUCLEOTIDE SEQUENCE</scope>
</reference>
<keyword evidence="14 22" id="KW-1133">Transmembrane helix</keyword>
<evidence type="ECO:0000256" key="8">
    <source>
        <dbReference type="ARBA" id="ARBA00022475"/>
    </source>
</evidence>
<feature type="domain" description="Rieske" evidence="23">
    <location>
        <begin position="85"/>
        <end position="177"/>
    </location>
</feature>
<keyword evidence="16" id="KW-0411">Iron-sulfur</keyword>
<protein>
    <recommendedName>
        <fullName evidence="6">Ubiquinol-cytochrome c reductase iron-sulfur subunit</fullName>
        <ecNumber evidence="5">7.1.1.8</ecNumber>
    </recommendedName>
    <alternativeName>
        <fullName evidence="20">Rieske iron-sulfur protein</fullName>
    </alternativeName>
</protein>
<keyword evidence="18" id="KW-1015">Disulfide bond</keyword>
<keyword evidence="13" id="KW-0249">Electron transport</keyword>
<accession>A0A3B0U9V5</accession>
<comment type="function">
    <text evidence="1">Component of the ubiquinol-cytochrome c reductase complex (complex III or cytochrome b-c1 complex), which is a respiratory chain that generates an electrochemical potential coupled to ATP synthesis.</text>
</comment>
<dbReference type="NCBIfam" id="TIGR01416">
    <property type="entry name" value="Rieske_proteo"/>
    <property type="match status" value="1"/>
</dbReference>
<comment type="subcellular location">
    <subcellularLocation>
        <location evidence="2">Cell membrane</location>
        <topology evidence="2">Single-pass membrane protein</topology>
    </subcellularLocation>
</comment>
<evidence type="ECO:0000256" key="12">
    <source>
        <dbReference type="ARBA" id="ARBA00022967"/>
    </source>
</evidence>
<evidence type="ECO:0000256" key="10">
    <source>
        <dbReference type="ARBA" id="ARBA00022714"/>
    </source>
</evidence>
<evidence type="ECO:0000256" key="11">
    <source>
        <dbReference type="ARBA" id="ARBA00022723"/>
    </source>
</evidence>
<keyword evidence="9 22" id="KW-0812">Transmembrane</keyword>
<name>A0A3B0U9V5_9ZZZZ</name>
<dbReference type="InterPro" id="IPR036922">
    <property type="entry name" value="Rieske_2Fe-2S_sf"/>
</dbReference>
<evidence type="ECO:0000256" key="18">
    <source>
        <dbReference type="ARBA" id="ARBA00023157"/>
    </source>
</evidence>
<dbReference type="PROSITE" id="PS51318">
    <property type="entry name" value="TAT"/>
    <property type="match status" value="1"/>
</dbReference>
<proteinExistence type="inferred from homology"/>
<keyword evidence="7" id="KW-0813">Transport</keyword>
<evidence type="ECO:0000259" key="23">
    <source>
        <dbReference type="PROSITE" id="PS51296"/>
    </source>
</evidence>
<dbReference type="CDD" id="cd03470">
    <property type="entry name" value="Rieske_cytochrome_bc1"/>
    <property type="match status" value="1"/>
</dbReference>
<dbReference type="InterPro" id="IPR019470">
    <property type="entry name" value="Ubiq_cytC_Rdtase_Fe-S_su_TAT"/>
</dbReference>